<proteinExistence type="predicted"/>
<feature type="transmembrane region" description="Helical" evidence="1">
    <location>
        <begin position="21"/>
        <end position="41"/>
    </location>
</feature>
<comment type="caution">
    <text evidence="3">The sequence shown here is derived from an EMBL/GenBank/DDBJ whole genome shotgun (WGS) entry which is preliminary data.</text>
</comment>
<protein>
    <recommendedName>
        <fullName evidence="2">6-hydroxymethylpterin diphosphokinase MptE-like domain-containing protein</fullName>
    </recommendedName>
</protein>
<reference evidence="3" key="1">
    <citation type="submission" date="2019-03" db="EMBL/GenBank/DDBJ databases">
        <title>Single cell metagenomics reveals metabolic interactions within the superorganism composed of flagellate Streblomastix strix and complex community of Bacteroidetes bacteria on its surface.</title>
        <authorList>
            <person name="Treitli S.C."/>
            <person name="Kolisko M."/>
            <person name="Husnik F."/>
            <person name="Keeling P."/>
            <person name="Hampl V."/>
        </authorList>
    </citation>
    <scope>NUCLEOTIDE SEQUENCE</scope>
    <source>
        <strain evidence="3">STM</strain>
    </source>
</reference>
<keyword evidence="1" id="KW-0812">Transmembrane</keyword>
<dbReference type="InterPro" id="IPR002826">
    <property type="entry name" value="MptE-like"/>
</dbReference>
<dbReference type="EMBL" id="SNRY01000348">
    <property type="protein sequence ID" value="KAA6342049.1"/>
    <property type="molecule type" value="Genomic_DNA"/>
</dbReference>
<name>A0A5J4S7E8_9ZZZZ</name>
<keyword evidence="1" id="KW-0472">Membrane</keyword>
<evidence type="ECO:0000259" key="2">
    <source>
        <dbReference type="Pfam" id="PF01973"/>
    </source>
</evidence>
<sequence>MRNKFAIKLKNILKKYYFIRLIVRFLRNYILTIPTEFLVLMRRYNIYSNKKFYRLKELRNKYWGKRCFIVCTGPSLTIKDLEFIKEEICFSMNSAIKILDKTNWRPQFYGIQDKRAYKELKNKVLEYNNEIYYIFKPLYLKEFKDSSNTIYFPLNLLGHEYSKENNRIKFSENAYYCVYDGFTITYSLIQIAIYMGFKNIYLLGCDANYTPINGKIHFIEYDNNVFPLTKESEELRHIFAYKQVKEYIDDHPDIKIYNATKGGNLDIFERVKLESILLEK</sequence>
<keyword evidence="1" id="KW-1133">Transmembrane helix</keyword>
<accession>A0A5J4S7E8</accession>
<evidence type="ECO:0000313" key="3">
    <source>
        <dbReference type="EMBL" id="KAA6342049.1"/>
    </source>
</evidence>
<gene>
    <name evidence="3" type="ORF">EZS27_010185</name>
</gene>
<dbReference type="AlphaFoldDB" id="A0A5J4S7E8"/>
<organism evidence="3">
    <name type="scientific">termite gut metagenome</name>
    <dbReference type="NCBI Taxonomy" id="433724"/>
    <lineage>
        <taxon>unclassified sequences</taxon>
        <taxon>metagenomes</taxon>
        <taxon>organismal metagenomes</taxon>
    </lineage>
</organism>
<dbReference type="Pfam" id="PF01973">
    <property type="entry name" value="MptE-like"/>
    <property type="match status" value="1"/>
</dbReference>
<feature type="domain" description="6-hydroxymethylpterin diphosphokinase MptE-like" evidence="2">
    <location>
        <begin position="45"/>
        <end position="210"/>
    </location>
</feature>
<evidence type="ECO:0000256" key="1">
    <source>
        <dbReference type="SAM" id="Phobius"/>
    </source>
</evidence>
<dbReference type="Gene3D" id="3.90.1480.10">
    <property type="entry name" value="Alpha-2,3-sialyltransferase"/>
    <property type="match status" value="1"/>
</dbReference>